<keyword evidence="5 7" id="KW-0472">Membrane</keyword>
<feature type="transmembrane region" description="Helical" evidence="7">
    <location>
        <begin position="81"/>
        <end position="104"/>
    </location>
</feature>
<name>A0AAU8N238_9ACTO</name>
<evidence type="ECO:0000256" key="6">
    <source>
        <dbReference type="SAM" id="MobiDB-lite"/>
    </source>
</evidence>
<keyword evidence="2" id="KW-1003">Cell membrane</keyword>
<evidence type="ECO:0000256" key="7">
    <source>
        <dbReference type="SAM" id="Phobius"/>
    </source>
</evidence>
<dbReference type="GO" id="GO:0005886">
    <property type="term" value="C:plasma membrane"/>
    <property type="evidence" value="ECO:0007669"/>
    <property type="project" value="UniProtKB-SubCell"/>
</dbReference>
<evidence type="ECO:0000256" key="2">
    <source>
        <dbReference type="ARBA" id="ARBA00022475"/>
    </source>
</evidence>
<evidence type="ECO:0000256" key="4">
    <source>
        <dbReference type="ARBA" id="ARBA00022989"/>
    </source>
</evidence>
<accession>A0AAU8N238</accession>
<dbReference type="AlphaFoldDB" id="A0AAU8N238"/>
<evidence type="ECO:0000313" key="8">
    <source>
        <dbReference type="EMBL" id="XCP82816.1"/>
    </source>
</evidence>
<feature type="transmembrane region" description="Helical" evidence="7">
    <location>
        <begin position="254"/>
        <end position="275"/>
    </location>
</feature>
<keyword evidence="3 7" id="KW-0812">Transmembrane</keyword>
<dbReference type="Pfam" id="PF13440">
    <property type="entry name" value="Polysacc_synt_3"/>
    <property type="match status" value="1"/>
</dbReference>
<feature type="transmembrane region" description="Helical" evidence="7">
    <location>
        <begin position="45"/>
        <end position="69"/>
    </location>
</feature>
<protein>
    <submittedName>
        <fullName evidence="8">Oligosaccharide flippase family protein</fullName>
    </submittedName>
</protein>
<feature type="region of interest" description="Disordered" evidence="6">
    <location>
        <begin position="422"/>
        <end position="449"/>
    </location>
</feature>
<reference evidence="8" key="1">
    <citation type="submission" date="2024-05" db="EMBL/GenBank/DDBJ databases">
        <title>Draft genome assemblies of 36 bacteria isolated from hibernating arctic ground squirrels.</title>
        <authorList>
            <person name="McKee H."/>
            <person name="Mullen L."/>
            <person name="Drown D.M."/>
            <person name="Duddleston K.N."/>
        </authorList>
    </citation>
    <scope>NUCLEOTIDE SEQUENCE</scope>
    <source>
        <strain evidence="8">AR004</strain>
    </source>
</reference>
<feature type="transmembrane region" description="Helical" evidence="7">
    <location>
        <begin position="159"/>
        <end position="186"/>
    </location>
</feature>
<evidence type="ECO:0000256" key="1">
    <source>
        <dbReference type="ARBA" id="ARBA00004651"/>
    </source>
</evidence>
<sequence length="449" mass="47486">MIARSPVLGAILTLMTGTAAAQGITLVLQIFIARVYSDVDKGLLGMYGSVTGFVITFAALRFDLAIVLPASERAARVLIRLATRCVVLTSLLTSLTCIALARVLRDHYHHSGPLMWWLMGSGVTVFLVAQVTNLQYWLTRHGRFGAIARNRVLQSTAVAGSQLVLGLALRGGISALLLGTIVGQLLTYAGLRRRAPELGEPIGADAPSLAEIASRYRRMPLLNGPNAVVDSLRGNGINLLIGAVSVSALGQFQLAWNILQVPVALIAGSISQVFLKKLSDAEPGEMAPLVRYVLLRALLAAVVPFAALYVLAPWLFPLVFGPTWVDAGHCARALTPWLLLTVLSSPVSNIFVVTRTQSRLLAFAIVYCAVPLTWLWLSPLPFMTTLTVLGALMALLLVGMIAMALAVARRFDRGLTPGAEEGAVATGGEAGAGAQGPADEAMGRGSAPV</sequence>
<dbReference type="EMBL" id="CP159989">
    <property type="protein sequence ID" value="XCP82816.1"/>
    <property type="molecule type" value="Genomic_DNA"/>
</dbReference>
<comment type="subcellular location">
    <subcellularLocation>
        <location evidence="1">Cell membrane</location>
        <topology evidence="1">Multi-pass membrane protein</topology>
    </subcellularLocation>
</comment>
<feature type="transmembrane region" description="Helical" evidence="7">
    <location>
        <begin position="116"/>
        <end position="138"/>
    </location>
</feature>
<keyword evidence="4 7" id="KW-1133">Transmembrane helix</keyword>
<evidence type="ECO:0000256" key="3">
    <source>
        <dbReference type="ARBA" id="ARBA00022692"/>
    </source>
</evidence>
<dbReference type="PANTHER" id="PTHR30250:SF28">
    <property type="entry name" value="POLYSACCHARIDE BIOSYNTHESIS PROTEIN"/>
    <property type="match status" value="1"/>
</dbReference>
<evidence type="ECO:0000256" key="5">
    <source>
        <dbReference type="ARBA" id="ARBA00023136"/>
    </source>
</evidence>
<dbReference type="RefSeq" id="WP_366181051.1">
    <property type="nucleotide sequence ID" value="NZ_CP159989.1"/>
</dbReference>
<proteinExistence type="predicted"/>
<dbReference type="InterPro" id="IPR050833">
    <property type="entry name" value="Poly_Biosynth_Transport"/>
</dbReference>
<feature type="transmembrane region" description="Helical" evidence="7">
    <location>
        <begin position="383"/>
        <end position="408"/>
    </location>
</feature>
<gene>
    <name evidence="8" type="ORF">ABXS69_02645</name>
</gene>
<feature type="transmembrane region" description="Helical" evidence="7">
    <location>
        <begin position="295"/>
        <end position="316"/>
    </location>
</feature>
<organism evidence="8">
    <name type="scientific">Actinomyces timonensis</name>
    <dbReference type="NCBI Taxonomy" id="1288391"/>
    <lineage>
        <taxon>Bacteria</taxon>
        <taxon>Bacillati</taxon>
        <taxon>Actinomycetota</taxon>
        <taxon>Actinomycetes</taxon>
        <taxon>Actinomycetales</taxon>
        <taxon>Actinomycetaceae</taxon>
        <taxon>Actinomyces</taxon>
    </lineage>
</organism>
<feature type="transmembrane region" description="Helical" evidence="7">
    <location>
        <begin position="336"/>
        <end position="353"/>
    </location>
</feature>
<dbReference type="PANTHER" id="PTHR30250">
    <property type="entry name" value="PST FAMILY PREDICTED COLANIC ACID TRANSPORTER"/>
    <property type="match status" value="1"/>
</dbReference>
<feature type="transmembrane region" description="Helical" evidence="7">
    <location>
        <begin position="360"/>
        <end position="377"/>
    </location>
</feature>